<dbReference type="InterPro" id="IPR013785">
    <property type="entry name" value="Aldolase_TIM"/>
</dbReference>
<dbReference type="CDD" id="cd04730">
    <property type="entry name" value="NPD_like"/>
    <property type="match status" value="1"/>
</dbReference>
<keyword evidence="4" id="KW-0285">Flavoprotein</keyword>
<dbReference type="Pfam" id="PF03060">
    <property type="entry name" value="NMO"/>
    <property type="match status" value="1"/>
</dbReference>
<dbReference type="AlphaFoldDB" id="A0A220VG02"/>
<keyword evidence="7" id="KW-0503">Monooxygenase</keyword>
<evidence type="ECO:0000256" key="3">
    <source>
        <dbReference type="ARBA" id="ARBA00022575"/>
    </source>
</evidence>
<dbReference type="OrthoDB" id="9778912at2"/>
<sequence>MNTNKINYLKSSHPIIEKLDLKIPLFIAPMLGVTSEALIISASQEKIFSFLPTGASEKLSRYIIQEIYENIVSKGNSDYIGIAIDMNRLKVDDSFFDFVLSLKPKAIWFSFGEASSYIKKCKQNNILAFTQLNTFKEMQDAIDADVDVLVAQGLEAGGHTGNKNSIVSLLPNIKDYLGKIKKTNQIAVLAAGGVVDSRTFKAARVLGADGVVMGTRFALSYESDYPERYKNNILNVKNNFDATLLSYEADLIMGRKKHSHQGRALINNILNNTVTKNLSENNLFITRITQKNTNKLL</sequence>
<keyword evidence="11" id="KW-1185">Reference proteome</keyword>
<evidence type="ECO:0000313" key="11">
    <source>
        <dbReference type="Proteomes" id="UP000242175"/>
    </source>
</evidence>
<evidence type="ECO:0000256" key="9">
    <source>
        <dbReference type="ARBA" id="ARBA00049401"/>
    </source>
</evidence>
<dbReference type="GO" id="GO:0009636">
    <property type="term" value="P:response to toxic substance"/>
    <property type="evidence" value="ECO:0007669"/>
    <property type="project" value="UniProtKB-KW"/>
</dbReference>
<dbReference type="Gene3D" id="3.20.20.70">
    <property type="entry name" value="Aldolase class I"/>
    <property type="match status" value="1"/>
</dbReference>
<evidence type="ECO:0000256" key="5">
    <source>
        <dbReference type="ARBA" id="ARBA00022643"/>
    </source>
</evidence>
<protein>
    <recommendedName>
        <fullName evidence="8">Propionate 3-nitronate monooxygenase</fullName>
    </recommendedName>
</protein>
<proteinExistence type="inferred from homology"/>
<dbReference type="InterPro" id="IPR004136">
    <property type="entry name" value="NMO"/>
</dbReference>
<gene>
    <name evidence="10" type="ORF">CF386_09315</name>
</gene>
<comment type="similarity">
    <text evidence="2">Belongs to the nitronate monooxygenase family. NMO class I subfamily.</text>
</comment>
<evidence type="ECO:0000256" key="8">
    <source>
        <dbReference type="ARBA" id="ARBA00031155"/>
    </source>
</evidence>
<dbReference type="RefSeq" id="WP_089074167.1">
    <property type="nucleotide sequence ID" value="NZ_CP022356.1"/>
</dbReference>
<dbReference type="EMBL" id="CP022356">
    <property type="protein sequence ID" value="ASK79259.1"/>
    <property type="molecule type" value="Genomic_DNA"/>
</dbReference>
<reference evidence="10 11" key="1">
    <citation type="journal article" date="2016" name="Int. J. Syst. Evol. Microbiol.">
        <title>Paraphotobacterium marinum gen. nov., sp. nov., a member of the family Vibrionaceae, isolated from surface seawater.</title>
        <authorList>
            <person name="Huang Z."/>
            <person name="Dong C."/>
            <person name="Shao Z."/>
        </authorList>
    </citation>
    <scope>NUCLEOTIDE SEQUENCE [LARGE SCALE GENOMIC DNA]</scope>
    <source>
        <strain evidence="10 11">NSCS20N07D</strain>
    </source>
</reference>
<dbReference type="PANTHER" id="PTHR42747">
    <property type="entry name" value="NITRONATE MONOOXYGENASE-RELATED"/>
    <property type="match status" value="1"/>
</dbReference>
<evidence type="ECO:0000256" key="7">
    <source>
        <dbReference type="ARBA" id="ARBA00023033"/>
    </source>
</evidence>
<organism evidence="10 11">
    <name type="scientific">Paraphotobacterium marinum</name>
    <dbReference type="NCBI Taxonomy" id="1755811"/>
    <lineage>
        <taxon>Bacteria</taxon>
        <taxon>Pseudomonadati</taxon>
        <taxon>Pseudomonadota</taxon>
        <taxon>Gammaproteobacteria</taxon>
        <taxon>Vibrionales</taxon>
        <taxon>Vibrionaceae</taxon>
        <taxon>Paraphotobacterium</taxon>
    </lineage>
</organism>
<keyword evidence="3" id="KW-0216">Detoxification</keyword>
<evidence type="ECO:0000256" key="4">
    <source>
        <dbReference type="ARBA" id="ARBA00022630"/>
    </source>
</evidence>
<comment type="catalytic activity">
    <reaction evidence="9">
        <text>3 propionate 3-nitronate + 3 O2 + H2O = 3 3-oxopropanoate + 2 nitrate + nitrite + H2O2 + 3 H(+)</text>
        <dbReference type="Rhea" id="RHEA:57332"/>
        <dbReference type="ChEBI" id="CHEBI:15377"/>
        <dbReference type="ChEBI" id="CHEBI:15378"/>
        <dbReference type="ChEBI" id="CHEBI:15379"/>
        <dbReference type="ChEBI" id="CHEBI:16240"/>
        <dbReference type="ChEBI" id="CHEBI:16301"/>
        <dbReference type="ChEBI" id="CHEBI:17632"/>
        <dbReference type="ChEBI" id="CHEBI:33190"/>
        <dbReference type="ChEBI" id="CHEBI:136067"/>
    </reaction>
</comment>
<dbReference type="GO" id="GO:0018580">
    <property type="term" value="F:nitronate monooxygenase activity"/>
    <property type="evidence" value="ECO:0007669"/>
    <property type="project" value="InterPro"/>
</dbReference>
<evidence type="ECO:0000256" key="1">
    <source>
        <dbReference type="ARBA" id="ARBA00001917"/>
    </source>
</evidence>
<evidence type="ECO:0000256" key="6">
    <source>
        <dbReference type="ARBA" id="ARBA00023002"/>
    </source>
</evidence>
<dbReference type="PANTHER" id="PTHR42747:SF3">
    <property type="entry name" value="NITRONATE MONOOXYGENASE-RELATED"/>
    <property type="match status" value="1"/>
</dbReference>
<dbReference type="Proteomes" id="UP000242175">
    <property type="component" value="Chromosome small"/>
</dbReference>
<evidence type="ECO:0000256" key="2">
    <source>
        <dbReference type="ARBA" id="ARBA00009881"/>
    </source>
</evidence>
<evidence type="ECO:0000313" key="10">
    <source>
        <dbReference type="EMBL" id="ASK79259.1"/>
    </source>
</evidence>
<name>A0A220VG02_9GAMM</name>
<dbReference type="KEGG" id="pmai:CF386_09315"/>
<dbReference type="SUPFAM" id="SSF51412">
    <property type="entry name" value="Inosine monophosphate dehydrogenase (IMPDH)"/>
    <property type="match status" value="1"/>
</dbReference>
<keyword evidence="5" id="KW-0288">FMN</keyword>
<accession>A0A220VG02</accession>
<comment type="cofactor">
    <cofactor evidence="1">
        <name>FMN</name>
        <dbReference type="ChEBI" id="CHEBI:58210"/>
    </cofactor>
</comment>
<keyword evidence="6" id="KW-0560">Oxidoreductase</keyword>